<reference evidence="16" key="2">
    <citation type="submission" date="2020-09" db="EMBL/GenBank/DDBJ databases">
        <authorList>
            <person name="Sun Q."/>
            <person name="Kim S."/>
        </authorList>
    </citation>
    <scope>NUCLEOTIDE SEQUENCE</scope>
    <source>
        <strain evidence="16">KCTC 23714</strain>
    </source>
</reference>
<evidence type="ECO:0000256" key="13">
    <source>
        <dbReference type="PIRSR" id="PIRSR604385-2"/>
    </source>
</evidence>
<evidence type="ECO:0000313" key="16">
    <source>
        <dbReference type="EMBL" id="GGW21106.1"/>
    </source>
</evidence>
<dbReference type="Pfam" id="PF00293">
    <property type="entry name" value="NUDIX"/>
    <property type="match status" value="1"/>
</dbReference>
<evidence type="ECO:0000313" key="17">
    <source>
        <dbReference type="Proteomes" id="UP000628984"/>
    </source>
</evidence>
<reference evidence="16" key="1">
    <citation type="journal article" date="2014" name="Int. J. Syst. Evol. Microbiol.">
        <title>Complete genome sequence of Corynebacterium casei LMG S-19264T (=DSM 44701T), isolated from a smear-ripened cheese.</title>
        <authorList>
            <consortium name="US DOE Joint Genome Institute (JGI-PGF)"/>
            <person name="Walter F."/>
            <person name="Albersmeier A."/>
            <person name="Kalinowski J."/>
            <person name="Ruckert C."/>
        </authorList>
    </citation>
    <scope>NUCLEOTIDE SEQUENCE</scope>
    <source>
        <strain evidence="16">KCTC 23714</strain>
    </source>
</reference>
<dbReference type="Proteomes" id="UP000628984">
    <property type="component" value="Unassembled WGS sequence"/>
</dbReference>
<feature type="binding site" evidence="13">
    <location>
        <position position="276"/>
    </location>
    <ligand>
        <name>Mg(2+)</name>
        <dbReference type="ChEBI" id="CHEBI:18420"/>
        <label>1</label>
    </ligand>
</feature>
<dbReference type="Gene3D" id="3.10.490.10">
    <property type="entry name" value="Gamma-glutamyl cyclotransferase-like"/>
    <property type="match status" value="1"/>
</dbReference>
<dbReference type="InterPro" id="IPR004385">
    <property type="entry name" value="NDP_pyrophosphatase"/>
</dbReference>
<comment type="function">
    <text evidence="8">Acts on ADP-mannose and ADP-glucose as well as ADP-ribose. Prevents glycogen biosynthesis. The reaction catalyzed by this enzyme is a limiting step of the gluconeogenic process.</text>
</comment>
<dbReference type="PANTHER" id="PTHR11839">
    <property type="entry name" value="UDP/ADP-SUGAR PYROPHOSPHATASE"/>
    <property type="match status" value="1"/>
</dbReference>
<dbReference type="AlphaFoldDB" id="A0A918MGR5"/>
<comment type="catalytic activity">
    <reaction evidence="12">
        <text>ADP-D-ribose + H2O = D-ribose 5-phosphate + AMP + 2 H(+)</text>
        <dbReference type="Rhea" id="RHEA:10412"/>
        <dbReference type="ChEBI" id="CHEBI:15377"/>
        <dbReference type="ChEBI" id="CHEBI:15378"/>
        <dbReference type="ChEBI" id="CHEBI:57967"/>
        <dbReference type="ChEBI" id="CHEBI:78346"/>
        <dbReference type="ChEBI" id="CHEBI:456215"/>
        <dbReference type="EC" id="3.6.1.13"/>
    </reaction>
</comment>
<keyword evidence="7 13" id="KW-0460">Magnesium</keyword>
<gene>
    <name evidence="16" type="primary">trgB</name>
    <name evidence="16" type="ORF">GCM10011452_00130</name>
</gene>
<evidence type="ECO:0000256" key="8">
    <source>
        <dbReference type="ARBA" id="ARBA00025164"/>
    </source>
</evidence>
<evidence type="ECO:0000256" key="10">
    <source>
        <dbReference type="ARBA" id="ARBA00030308"/>
    </source>
</evidence>
<dbReference type="CDD" id="cd24155">
    <property type="entry name" value="NUDIX_ADPRase"/>
    <property type="match status" value="1"/>
</dbReference>
<keyword evidence="17" id="KW-1185">Reference proteome</keyword>
<evidence type="ECO:0000256" key="5">
    <source>
        <dbReference type="ARBA" id="ARBA00022723"/>
    </source>
</evidence>
<dbReference type="InterPro" id="IPR015797">
    <property type="entry name" value="NUDIX_hydrolase-like_dom_sf"/>
</dbReference>
<dbReference type="RefSeq" id="WP_189631772.1">
    <property type="nucleotide sequence ID" value="NZ_BMYQ01000001.1"/>
</dbReference>
<keyword evidence="6" id="KW-0378">Hydrolase</keyword>
<dbReference type="NCBIfam" id="TIGR00052">
    <property type="entry name" value="nudix-type nucleoside diphosphatase, YffH/AdpP family"/>
    <property type="match status" value="1"/>
</dbReference>
<dbReference type="GO" id="GO:0019693">
    <property type="term" value="P:ribose phosphate metabolic process"/>
    <property type="evidence" value="ECO:0007669"/>
    <property type="project" value="TreeGrafter"/>
</dbReference>
<evidence type="ECO:0000256" key="6">
    <source>
        <dbReference type="ARBA" id="ARBA00022801"/>
    </source>
</evidence>
<feature type="domain" description="Nudix hydrolase" evidence="15">
    <location>
        <begin position="214"/>
        <end position="354"/>
    </location>
</feature>
<evidence type="ECO:0000256" key="1">
    <source>
        <dbReference type="ARBA" id="ARBA00001946"/>
    </source>
</evidence>
<evidence type="ECO:0000256" key="4">
    <source>
        <dbReference type="ARBA" id="ARBA00013297"/>
    </source>
</evidence>
<dbReference type="PROSITE" id="PS51462">
    <property type="entry name" value="NUDIX"/>
    <property type="match status" value="1"/>
</dbReference>
<dbReference type="GO" id="GO:0005829">
    <property type="term" value="C:cytosol"/>
    <property type="evidence" value="ECO:0007669"/>
    <property type="project" value="TreeGrafter"/>
</dbReference>
<dbReference type="InterPro" id="IPR020084">
    <property type="entry name" value="NUDIX_hydrolase_CS"/>
</dbReference>
<evidence type="ECO:0000256" key="7">
    <source>
        <dbReference type="ARBA" id="ARBA00022842"/>
    </source>
</evidence>
<dbReference type="PANTHER" id="PTHR11839:SF5">
    <property type="entry name" value="ADP-RIBOSE PYROPHOSPHATASE"/>
    <property type="match status" value="1"/>
</dbReference>
<protein>
    <recommendedName>
        <fullName evidence="4">ADP-ribose pyrophosphatase</fullName>
        <ecNumber evidence="3">3.6.1.13</ecNumber>
    </recommendedName>
    <alternativeName>
        <fullName evidence="9">ADP-ribose diphosphatase</fullName>
    </alternativeName>
    <alternativeName>
        <fullName evidence="11">ADP-ribose phosphohydrolase</fullName>
    </alternativeName>
    <alternativeName>
        <fullName evidence="10">Adenosine diphosphoribose pyrophosphatase</fullName>
    </alternativeName>
</protein>
<evidence type="ECO:0000256" key="11">
    <source>
        <dbReference type="ARBA" id="ARBA00033056"/>
    </source>
</evidence>
<dbReference type="Pfam" id="PF06094">
    <property type="entry name" value="GGACT"/>
    <property type="match status" value="1"/>
</dbReference>
<evidence type="ECO:0000256" key="9">
    <source>
        <dbReference type="ARBA" id="ARBA00030162"/>
    </source>
</evidence>
<name>A0A918MGR5_9RHOB</name>
<evidence type="ECO:0000256" key="12">
    <source>
        <dbReference type="ARBA" id="ARBA00049546"/>
    </source>
</evidence>
<dbReference type="GO" id="GO:0047631">
    <property type="term" value="F:ADP-ribose diphosphatase activity"/>
    <property type="evidence" value="ECO:0007669"/>
    <property type="project" value="UniProtKB-EC"/>
</dbReference>
<dbReference type="PROSITE" id="PS00893">
    <property type="entry name" value="NUDIX_BOX"/>
    <property type="match status" value="1"/>
</dbReference>
<sequence length="373" mass="40672">MTDLFFYGTLCHLPLLETVLARPVDVEPATLPGHRVQWSAEGAWPVLVPDPGAAAQGMLLRGATAEDLDRLDYYEGGFGYETALLRLAAPEAEALVYLPPAGAPVAGPWSLADWQRDWAEVAVATAADVMALRGQRAAADVVRRYRLMLVRGASRVRAAATPPTTRRHRATPDDVVVERFAQPYANFFAIEEYDLRFRRFDGSLSDRINRAVFVSGDAVTVLPYDPARDRVLVIEQFRAGPYGRGDPQPWLIEAIAGRIDPGETPEEAARREAEEEAGLHLGALEKVAQYYASPGAKSEYLYSYVALCDLPDGVEGVFGVAGEAEDIRGHLISFDAFMGLVASGEVDNAPLLVTALWLQRERARLRAGQAPGP</sequence>
<dbReference type="SUPFAM" id="SSF110857">
    <property type="entry name" value="Gamma-glutamyl cyclotransferase-like"/>
    <property type="match status" value="1"/>
</dbReference>
<feature type="binding site" evidence="13">
    <location>
        <position position="272"/>
    </location>
    <ligand>
        <name>Mg(2+)</name>
        <dbReference type="ChEBI" id="CHEBI:18420"/>
        <label>1</label>
    </ligand>
</feature>
<evidence type="ECO:0000259" key="15">
    <source>
        <dbReference type="PROSITE" id="PS51462"/>
    </source>
</evidence>
<dbReference type="InterPro" id="IPR013024">
    <property type="entry name" value="GGCT-like"/>
</dbReference>
<dbReference type="Gene3D" id="3.90.79.10">
    <property type="entry name" value="Nucleoside Triphosphate Pyrophosphohydrolase"/>
    <property type="match status" value="1"/>
</dbReference>
<evidence type="ECO:0000256" key="3">
    <source>
        <dbReference type="ARBA" id="ARBA00012453"/>
    </source>
</evidence>
<dbReference type="GO" id="GO:0019144">
    <property type="term" value="F:ADP-sugar diphosphatase activity"/>
    <property type="evidence" value="ECO:0007669"/>
    <property type="project" value="TreeGrafter"/>
</dbReference>
<dbReference type="InterPro" id="IPR036568">
    <property type="entry name" value="GGCT-like_sf"/>
</dbReference>
<accession>A0A918MGR5</accession>
<dbReference type="EMBL" id="BMYQ01000001">
    <property type="protein sequence ID" value="GGW21106.1"/>
    <property type="molecule type" value="Genomic_DNA"/>
</dbReference>
<feature type="short sequence motif" description="Nudix box" evidence="14">
    <location>
        <begin position="257"/>
        <end position="279"/>
    </location>
</feature>
<dbReference type="InterPro" id="IPR000086">
    <property type="entry name" value="NUDIX_hydrolase_dom"/>
</dbReference>
<dbReference type="SUPFAM" id="SSF55811">
    <property type="entry name" value="Nudix"/>
    <property type="match status" value="1"/>
</dbReference>
<dbReference type="EC" id="3.6.1.13" evidence="3"/>
<dbReference type="GO" id="GO:0046872">
    <property type="term" value="F:metal ion binding"/>
    <property type="evidence" value="ECO:0007669"/>
    <property type="project" value="UniProtKB-KW"/>
</dbReference>
<comment type="cofactor">
    <cofactor evidence="1 13">
        <name>Mg(2+)</name>
        <dbReference type="ChEBI" id="CHEBI:18420"/>
    </cofactor>
</comment>
<proteinExistence type="inferred from homology"/>
<dbReference type="InterPro" id="IPR009288">
    <property type="entry name" value="AIG2-like_dom"/>
</dbReference>
<feature type="binding site" evidence="13">
    <location>
        <position position="325"/>
    </location>
    <ligand>
        <name>Mg(2+)</name>
        <dbReference type="ChEBI" id="CHEBI:18420"/>
        <label>1</label>
    </ligand>
</feature>
<comment type="caution">
    <text evidence="16">The sequence shown here is derived from an EMBL/GenBank/DDBJ whole genome shotgun (WGS) entry which is preliminary data.</text>
</comment>
<dbReference type="GO" id="GO:0006753">
    <property type="term" value="P:nucleoside phosphate metabolic process"/>
    <property type="evidence" value="ECO:0007669"/>
    <property type="project" value="TreeGrafter"/>
</dbReference>
<organism evidence="16 17">
    <name type="scientific">Gemmobacter lanyuensis</name>
    <dbReference type="NCBI Taxonomy" id="1054497"/>
    <lineage>
        <taxon>Bacteria</taxon>
        <taxon>Pseudomonadati</taxon>
        <taxon>Pseudomonadota</taxon>
        <taxon>Alphaproteobacteria</taxon>
        <taxon>Rhodobacterales</taxon>
        <taxon>Paracoccaceae</taxon>
        <taxon>Gemmobacter</taxon>
    </lineage>
</organism>
<keyword evidence="5 13" id="KW-0479">Metal-binding</keyword>
<dbReference type="CDD" id="cd06661">
    <property type="entry name" value="GGCT_like"/>
    <property type="match status" value="1"/>
</dbReference>
<evidence type="ECO:0000256" key="2">
    <source>
        <dbReference type="ARBA" id="ARBA00007482"/>
    </source>
</evidence>
<evidence type="ECO:0000256" key="14">
    <source>
        <dbReference type="PIRSR" id="PIRSR604385-3"/>
    </source>
</evidence>
<feature type="binding site" evidence="13">
    <location>
        <position position="256"/>
    </location>
    <ligand>
        <name>Mg(2+)</name>
        <dbReference type="ChEBI" id="CHEBI:18420"/>
        <label>1</label>
    </ligand>
</feature>
<comment type="similarity">
    <text evidence="2">Belongs to the Nudix hydrolase family. NudF subfamily.</text>
</comment>